<dbReference type="PANTHER" id="PTHR37038:SF14">
    <property type="entry name" value="TRANSCRIPTIONAL ACTIVATOR"/>
    <property type="match status" value="1"/>
</dbReference>
<sequence length="277" mass="32633">MENQQRSFGEVIKNIRKQRKMTQKMLSQNICSQSVLSRIENDGELPNVLVMAQLCQRLGVTIDQVMQMHSTEIQQVHALIEQMTFFFFHKNYQLLDELLHRPNLLNHLYLDTDLQLYHYYLGSCYFFLHHDSESALKELKRGLSYTFQLDKSNVSATEIQLISCIGSVYEDLRRMDLARQQLKYSLQLFQKMPPERMSNMAAKIFYNYAHFLYSQKEAEEALAIAKQGIMVARKQKSYYYLDDLFLLTGRIYEYLGESSVAKQYFKASADVQYIRTI</sequence>
<dbReference type="SMART" id="SM00530">
    <property type="entry name" value="HTH_XRE"/>
    <property type="match status" value="1"/>
</dbReference>
<keyword evidence="3" id="KW-1185">Reference proteome</keyword>
<dbReference type="RefSeq" id="WP_161868515.1">
    <property type="nucleotide sequence ID" value="NZ_MAEI02000001.1"/>
</dbReference>
<dbReference type="InterPro" id="IPR053163">
    <property type="entry name" value="HTH-type_regulator_Rgg"/>
</dbReference>
<dbReference type="PANTHER" id="PTHR37038">
    <property type="entry name" value="TRANSCRIPTIONAL REGULATOR-RELATED"/>
    <property type="match status" value="1"/>
</dbReference>
<dbReference type="InterPro" id="IPR011990">
    <property type="entry name" value="TPR-like_helical_dom_sf"/>
</dbReference>
<dbReference type="Gene3D" id="1.25.40.10">
    <property type="entry name" value="Tetratricopeptide repeat domain"/>
    <property type="match status" value="1"/>
</dbReference>
<gene>
    <name evidence="2" type="ORF">BAU18_001391</name>
</gene>
<feature type="domain" description="HTH cro/C1-type" evidence="1">
    <location>
        <begin position="12"/>
        <end position="65"/>
    </location>
</feature>
<reference evidence="2 3" key="2">
    <citation type="submission" date="2024-02" db="EMBL/GenBank/DDBJ databases">
        <title>The Genome Sequence of Enterococcus diestrammenae JM9A.</title>
        <authorList>
            <person name="Earl A."/>
            <person name="Manson A."/>
            <person name="Gilmore M."/>
            <person name="Sanders J."/>
            <person name="Shea T."/>
            <person name="Howe W."/>
            <person name="Livny J."/>
            <person name="Cuomo C."/>
            <person name="Neafsey D."/>
            <person name="Birren B."/>
        </authorList>
    </citation>
    <scope>NUCLEOTIDE SEQUENCE [LARGE SCALE GENOMIC DNA]</scope>
    <source>
        <strain evidence="2 3">JM9A</strain>
    </source>
</reference>
<dbReference type="InterPro" id="IPR010982">
    <property type="entry name" value="Lambda_DNA-bd_dom_sf"/>
</dbReference>
<dbReference type="SUPFAM" id="SSF48452">
    <property type="entry name" value="TPR-like"/>
    <property type="match status" value="1"/>
</dbReference>
<dbReference type="CDD" id="cd00093">
    <property type="entry name" value="HTH_XRE"/>
    <property type="match status" value="1"/>
</dbReference>
<dbReference type="EMBL" id="MAEI02000001">
    <property type="protein sequence ID" value="MEO1781802.1"/>
    <property type="molecule type" value="Genomic_DNA"/>
</dbReference>
<evidence type="ECO:0000313" key="3">
    <source>
        <dbReference type="Proteomes" id="UP001429357"/>
    </source>
</evidence>
<dbReference type="PROSITE" id="PS50943">
    <property type="entry name" value="HTH_CROC1"/>
    <property type="match status" value="1"/>
</dbReference>
<accession>A0ABV0F434</accession>
<evidence type="ECO:0000259" key="1">
    <source>
        <dbReference type="PROSITE" id="PS50943"/>
    </source>
</evidence>
<protein>
    <recommendedName>
        <fullName evidence="1">HTH cro/C1-type domain-containing protein</fullName>
    </recommendedName>
</protein>
<name>A0ABV0F434_9ENTE</name>
<evidence type="ECO:0000313" key="2">
    <source>
        <dbReference type="EMBL" id="MEO1781802.1"/>
    </source>
</evidence>
<dbReference type="SUPFAM" id="SSF47413">
    <property type="entry name" value="lambda repressor-like DNA-binding domains"/>
    <property type="match status" value="1"/>
</dbReference>
<dbReference type="Proteomes" id="UP001429357">
    <property type="component" value="Unassembled WGS sequence"/>
</dbReference>
<organism evidence="2 3">
    <name type="scientific">Enterococcus diestrammenae</name>
    <dbReference type="NCBI Taxonomy" id="1155073"/>
    <lineage>
        <taxon>Bacteria</taxon>
        <taxon>Bacillati</taxon>
        <taxon>Bacillota</taxon>
        <taxon>Bacilli</taxon>
        <taxon>Lactobacillales</taxon>
        <taxon>Enterococcaceae</taxon>
        <taxon>Enterococcus</taxon>
    </lineage>
</organism>
<comment type="caution">
    <text evidence="2">The sequence shown here is derived from an EMBL/GenBank/DDBJ whole genome shotgun (WGS) entry which is preliminary data.</text>
</comment>
<proteinExistence type="predicted"/>
<dbReference type="InterPro" id="IPR001387">
    <property type="entry name" value="Cro/C1-type_HTH"/>
</dbReference>
<dbReference type="Pfam" id="PF01381">
    <property type="entry name" value="HTH_3"/>
    <property type="match status" value="1"/>
</dbReference>
<reference evidence="3" key="1">
    <citation type="submission" date="2016-06" db="EMBL/GenBank/DDBJ databases">
        <title>Four novel species of enterococci isolated from chicken manure.</title>
        <authorList>
            <person name="Van Tyne D."/>
        </authorList>
    </citation>
    <scope>NUCLEOTIDE SEQUENCE [LARGE SCALE GENOMIC DNA]</scope>
    <source>
        <strain evidence="3">JM9A</strain>
    </source>
</reference>